<dbReference type="OrthoDB" id="7424114at2759"/>
<dbReference type="EMBL" id="CAKXAJ010025773">
    <property type="protein sequence ID" value="CAH2243805.1"/>
    <property type="molecule type" value="Genomic_DNA"/>
</dbReference>
<gene>
    <name evidence="1" type="primary">jg12717</name>
    <name evidence="1" type="ORF">PAEG_LOCUS19887</name>
</gene>
<proteinExistence type="predicted"/>
<protein>
    <submittedName>
        <fullName evidence="1">Jg12717 protein</fullName>
    </submittedName>
</protein>
<name>A0A8S4RXT2_9NEOP</name>
<evidence type="ECO:0000313" key="1">
    <source>
        <dbReference type="EMBL" id="CAH2243805.1"/>
    </source>
</evidence>
<organism evidence="1 2">
    <name type="scientific">Pararge aegeria aegeria</name>
    <dbReference type="NCBI Taxonomy" id="348720"/>
    <lineage>
        <taxon>Eukaryota</taxon>
        <taxon>Metazoa</taxon>
        <taxon>Ecdysozoa</taxon>
        <taxon>Arthropoda</taxon>
        <taxon>Hexapoda</taxon>
        <taxon>Insecta</taxon>
        <taxon>Pterygota</taxon>
        <taxon>Neoptera</taxon>
        <taxon>Endopterygota</taxon>
        <taxon>Lepidoptera</taxon>
        <taxon>Glossata</taxon>
        <taxon>Ditrysia</taxon>
        <taxon>Papilionoidea</taxon>
        <taxon>Nymphalidae</taxon>
        <taxon>Satyrinae</taxon>
        <taxon>Satyrini</taxon>
        <taxon>Parargina</taxon>
        <taxon>Pararge</taxon>
    </lineage>
</organism>
<comment type="caution">
    <text evidence="1">The sequence shown here is derived from an EMBL/GenBank/DDBJ whole genome shotgun (WGS) entry which is preliminary data.</text>
</comment>
<dbReference type="Proteomes" id="UP000838756">
    <property type="component" value="Unassembled WGS sequence"/>
</dbReference>
<reference evidence="1" key="1">
    <citation type="submission" date="2022-03" db="EMBL/GenBank/DDBJ databases">
        <authorList>
            <person name="Lindestad O."/>
        </authorList>
    </citation>
    <scope>NUCLEOTIDE SEQUENCE</scope>
</reference>
<accession>A0A8S4RXT2</accession>
<dbReference type="AlphaFoldDB" id="A0A8S4RXT2"/>
<sequence>MVCDGGAMLCLESLMTRWRERGERGERRARSRSLCSSAAEGSLLQLLHRRASSAIQNRGQPLVLNINRKSLVERSHVALIVDSGSAARADPI</sequence>
<keyword evidence="2" id="KW-1185">Reference proteome</keyword>
<evidence type="ECO:0000313" key="2">
    <source>
        <dbReference type="Proteomes" id="UP000838756"/>
    </source>
</evidence>